<evidence type="ECO:0000313" key="6">
    <source>
        <dbReference type="EMBL" id="GLI35412.1"/>
    </source>
</evidence>
<evidence type="ECO:0000256" key="4">
    <source>
        <dbReference type="ARBA" id="ARBA00023268"/>
    </source>
</evidence>
<evidence type="ECO:0000313" key="7">
    <source>
        <dbReference type="Proteomes" id="UP001144372"/>
    </source>
</evidence>
<dbReference type="PANTHER" id="PTHR11692:SF0">
    <property type="entry name" value="BIFUNCTIONAL PURINE BIOSYNTHESIS PROTEIN ATIC"/>
    <property type="match status" value="1"/>
</dbReference>
<dbReference type="InterPro" id="IPR011607">
    <property type="entry name" value="MGS-like_dom"/>
</dbReference>
<organism evidence="6 7">
    <name type="scientific">Desulforhabdus amnigena</name>
    <dbReference type="NCBI Taxonomy" id="40218"/>
    <lineage>
        <taxon>Bacteria</taxon>
        <taxon>Pseudomonadati</taxon>
        <taxon>Thermodesulfobacteriota</taxon>
        <taxon>Syntrophobacteria</taxon>
        <taxon>Syntrophobacterales</taxon>
        <taxon>Syntrophobacteraceae</taxon>
        <taxon>Desulforhabdus</taxon>
    </lineage>
</organism>
<comment type="caution">
    <text evidence="6">The sequence shown here is derived from an EMBL/GenBank/DDBJ whole genome shotgun (WGS) entry which is preliminary data.</text>
</comment>
<evidence type="ECO:0000256" key="3">
    <source>
        <dbReference type="ARBA" id="ARBA00022801"/>
    </source>
</evidence>
<dbReference type="Pfam" id="PF01808">
    <property type="entry name" value="AICARFT_IMPCHas"/>
    <property type="match status" value="1"/>
</dbReference>
<dbReference type="GO" id="GO:0004643">
    <property type="term" value="F:phosphoribosylaminoimidazolecarboxamide formyltransferase activity"/>
    <property type="evidence" value="ECO:0007669"/>
    <property type="project" value="InterPro"/>
</dbReference>
<dbReference type="FunFam" id="3.40.50.1380:FF:000001">
    <property type="entry name" value="Bifunctional purine biosynthesis protein PurH"/>
    <property type="match status" value="1"/>
</dbReference>
<dbReference type="EMBL" id="BSDR01000001">
    <property type="protein sequence ID" value="GLI35412.1"/>
    <property type="molecule type" value="Genomic_DNA"/>
</dbReference>
<evidence type="ECO:0000256" key="1">
    <source>
        <dbReference type="ARBA" id="ARBA00022679"/>
    </source>
</evidence>
<dbReference type="InterPro" id="IPR002695">
    <property type="entry name" value="PurH-like"/>
</dbReference>
<dbReference type="SMART" id="SM00851">
    <property type="entry name" value="MGS"/>
    <property type="match status" value="1"/>
</dbReference>
<dbReference type="Pfam" id="PF02142">
    <property type="entry name" value="MGS"/>
    <property type="match status" value="1"/>
</dbReference>
<dbReference type="InterPro" id="IPR036914">
    <property type="entry name" value="MGS-like_dom_sf"/>
</dbReference>
<keyword evidence="1" id="KW-0808">Transferase</keyword>
<gene>
    <name evidence="6" type="ORF">DAMNIGENAA_28450</name>
</gene>
<proteinExistence type="predicted"/>
<dbReference type="AlphaFoldDB" id="A0A9W6L8A2"/>
<sequence>MFKIRRALMSVTDKAGLVEFAQGLQSMNVHMLSTGGTARLLRDNGIPITEVSDHTGFPEMLDGRVKTLHPKIHGGILGIRENETHVKTMAAHGIEPIDMVVVNLYAFAKTIARPGCTLEEAIENIDIGGPTLIRAAAKNSRYVAVVTDPQDYPVILEEMKRTGGSVSRETSLKLACKAFCLTHEYDGNICEYLQDVTRKKS</sequence>
<dbReference type="GO" id="GO:0006189">
    <property type="term" value="P:'de novo' IMP biosynthetic process"/>
    <property type="evidence" value="ECO:0007669"/>
    <property type="project" value="TreeGrafter"/>
</dbReference>
<keyword evidence="4" id="KW-0511">Multifunctional enzyme</keyword>
<evidence type="ECO:0000259" key="5">
    <source>
        <dbReference type="PROSITE" id="PS51855"/>
    </source>
</evidence>
<dbReference type="PANTHER" id="PTHR11692">
    <property type="entry name" value="BIFUNCTIONAL PURINE BIOSYNTHESIS PROTEIN PURH"/>
    <property type="match status" value="1"/>
</dbReference>
<dbReference type="GO" id="GO:0005829">
    <property type="term" value="C:cytosol"/>
    <property type="evidence" value="ECO:0007669"/>
    <property type="project" value="TreeGrafter"/>
</dbReference>
<keyword evidence="2" id="KW-0658">Purine biosynthesis</keyword>
<accession>A0A9W6L8A2</accession>
<dbReference type="Gene3D" id="3.40.50.1380">
    <property type="entry name" value="Methylglyoxal synthase-like domain"/>
    <property type="match status" value="1"/>
</dbReference>
<reference evidence="6" key="1">
    <citation type="submission" date="2022-12" db="EMBL/GenBank/DDBJ databases">
        <title>Reference genome sequencing for broad-spectrum identification of bacterial and archaeal isolates by mass spectrometry.</title>
        <authorList>
            <person name="Sekiguchi Y."/>
            <person name="Tourlousse D.M."/>
        </authorList>
    </citation>
    <scope>NUCLEOTIDE SEQUENCE</scope>
    <source>
        <strain evidence="6">ASRB1</strain>
    </source>
</reference>
<feature type="domain" description="MGS-like" evidence="5">
    <location>
        <begin position="1"/>
        <end position="147"/>
    </location>
</feature>
<keyword evidence="7" id="KW-1185">Reference proteome</keyword>
<dbReference type="GO" id="GO:0003937">
    <property type="term" value="F:IMP cyclohydrolase activity"/>
    <property type="evidence" value="ECO:0007669"/>
    <property type="project" value="InterPro"/>
</dbReference>
<name>A0A9W6L8A2_9BACT</name>
<evidence type="ECO:0000256" key="2">
    <source>
        <dbReference type="ARBA" id="ARBA00022755"/>
    </source>
</evidence>
<dbReference type="CDD" id="cd01421">
    <property type="entry name" value="IMPCH"/>
    <property type="match status" value="1"/>
</dbReference>
<keyword evidence="3" id="KW-0378">Hydrolase</keyword>
<protein>
    <recommendedName>
        <fullName evidence="5">MGS-like domain-containing protein</fullName>
    </recommendedName>
</protein>
<dbReference type="Proteomes" id="UP001144372">
    <property type="component" value="Unassembled WGS sequence"/>
</dbReference>
<dbReference type="SUPFAM" id="SSF52335">
    <property type="entry name" value="Methylglyoxal synthase-like"/>
    <property type="match status" value="1"/>
</dbReference>
<dbReference type="PROSITE" id="PS51855">
    <property type="entry name" value="MGS"/>
    <property type="match status" value="1"/>
</dbReference>